<dbReference type="EMBL" id="BTGD01000006">
    <property type="protein sequence ID" value="GMM55738.1"/>
    <property type="molecule type" value="Genomic_DNA"/>
</dbReference>
<organism evidence="3 4">
    <name type="scientific">Maudiozyma humilis</name>
    <name type="common">Sour dough yeast</name>
    <name type="synonym">Kazachstania humilis</name>
    <dbReference type="NCBI Taxonomy" id="51915"/>
    <lineage>
        <taxon>Eukaryota</taxon>
        <taxon>Fungi</taxon>
        <taxon>Dikarya</taxon>
        <taxon>Ascomycota</taxon>
        <taxon>Saccharomycotina</taxon>
        <taxon>Saccharomycetes</taxon>
        <taxon>Saccharomycetales</taxon>
        <taxon>Saccharomycetaceae</taxon>
        <taxon>Maudiozyma</taxon>
    </lineage>
</organism>
<evidence type="ECO:0000256" key="2">
    <source>
        <dbReference type="SAM" id="SignalP"/>
    </source>
</evidence>
<evidence type="ECO:0000313" key="4">
    <source>
        <dbReference type="Proteomes" id="UP001377567"/>
    </source>
</evidence>
<dbReference type="Proteomes" id="UP001377567">
    <property type="component" value="Unassembled WGS sequence"/>
</dbReference>
<dbReference type="Gene3D" id="2.60.120.1560">
    <property type="match status" value="1"/>
</dbReference>
<feature type="region of interest" description="Disordered" evidence="1">
    <location>
        <begin position="554"/>
        <end position="582"/>
    </location>
</feature>
<feature type="compositionally biased region" description="Low complexity" evidence="1">
    <location>
        <begin position="341"/>
        <end position="416"/>
    </location>
</feature>
<feature type="compositionally biased region" description="Low complexity" evidence="1">
    <location>
        <begin position="491"/>
        <end position="512"/>
    </location>
</feature>
<sequence length="630" mass="66032">MKISNLNQVYLLALCLVCSLVSAEIVQSNLGAIKLTPGLRARFYEVHFDNTESRDDRRKFVDQKKYLTEGEYLGEATGVTSIDTSYIRYKSPTIYGFHMPSTVNQFVIELRGYYKPLKTAPMNILSMAYAQEGCTFNYEGTVLSTYARLSNYMWLNQDSGNQICNENTTNTNEKYATLFNEASSFTSAPIGVNGGSYTPIFQAGEYYPIRIVLISRGPGLSTLFIPTVNGQWMDFSSSNLFSSEKEDYDAMDASEGAAFPGNCPQFTLTKSASPVAKFVDVVKRDTCPSSSISSSSSMPSSSSEVVSSSSSEVVPSSSSEVVSSSSSEIVSSSSSEIVSSSSSEIVSSSSSEIASSSSLESISVYSSDTPSSSSYDILTSSDIVSSSAETTASSAENTSSSSSGTTSSSTEVPSSSSDRESRTTPSATFASSSSSSDNPVNTNTESSGTVTSATSSSEAPLQSSESPSFTTSSTPVSSVPFGNGTTSVQPSVSDITPSSSSTKSLTSTTSRSPEGTQSTPLGSSDTPNRRTTTLTSVVSGQTTTIVTVTDCHGPCSRTTTPNPPASIGEAQSRTRGSSEPGVATVPSVVEVTSTSRGTATNSLVVSYAGDAAATAVNPLVFTVLLFLQFM</sequence>
<evidence type="ECO:0000256" key="1">
    <source>
        <dbReference type="SAM" id="MobiDB-lite"/>
    </source>
</evidence>
<feature type="compositionally biased region" description="Low complexity" evidence="1">
    <location>
        <begin position="423"/>
        <end position="436"/>
    </location>
</feature>
<gene>
    <name evidence="3" type="ORF">DAKH74_023540</name>
</gene>
<proteinExistence type="predicted"/>
<keyword evidence="4" id="KW-1185">Reference proteome</keyword>
<feature type="compositionally biased region" description="Low complexity" evidence="1">
    <location>
        <begin position="444"/>
        <end position="481"/>
    </location>
</feature>
<protein>
    <submittedName>
        <fullName evidence="3">Uncharacterized protein</fullName>
    </submittedName>
</protein>
<accession>A0AAV5RYP8</accession>
<reference evidence="3 4" key="1">
    <citation type="journal article" date="2023" name="Elife">
        <title>Identification of key yeast species and microbe-microbe interactions impacting larval growth of Drosophila in the wild.</title>
        <authorList>
            <person name="Mure A."/>
            <person name="Sugiura Y."/>
            <person name="Maeda R."/>
            <person name="Honda K."/>
            <person name="Sakurai N."/>
            <person name="Takahashi Y."/>
            <person name="Watada M."/>
            <person name="Katoh T."/>
            <person name="Gotoh A."/>
            <person name="Gotoh Y."/>
            <person name="Taniguchi I."/>
            <person name="Nakamura K."/>
            <person name="Hayashi T."/>
            <person name="Katayama T."/>
            <person name="Uemura T."/>
            <person name="Hattori Y."/>
        </authorList>
    </citation>
    <scope>NUCLEOTIDE SEQUENCE [LARGE SCALE GENOMIC DNA]</scope>
    <source>
        <strain evidence="3 4">KH-74</strain>
    </source>
</reference>
<keyword evidence="2" id="KW-0732">Signal</keyword>
<evidence type="ECO:0000313" key="3">
    <source>
        <dbReference type="EMBL" id="GMM55738.1"/>
    </source>
</evidence>
<feature type="signal peptide" evidence="2">
    <location>
        <begin position="1"/>
        <end position="23"/>
    </location>
</feature>
<name>A0AAV5RYP8_MAUHU</name>
<dbReference type="AlphaFoldDB" id="A0AAV5RYP8"/>
<comment type="caution">
    <text evidence="3">The sequence shown here is derived from an EMBL/GenBank/DDBJ whole genome shotgun (WGS) entry which is preliminary data.</text>
</comment>
<feature type="chain" id="PRO_5043383316" evidence="2">
    <location>
        <begin position="24"/>
        <end position="630"/>
    </location>
</feature>
<feature type="region of interest" description="Disordered" evidence="1">
    <location>
        <begin position="341"/>
        <end position="531"/>
    </location>
</feature>
<feature type="compositionally biased region" description="Polar residues" evidence="1">
    <location>
        <begin position="513"/>
        <end position="531"/>
    </location>
</feature>